<dbReference type="PANTHER" id="PTHR14084">
    <property type="entry name" value="KYNURENINASE"/>
    <property type="match status" value="1"/>
</dbReference>
<feature type="modified residue" description="N6-(pyridoxal phosphate)lysine" evidence="4">
    <location>
        <position position="239"/>
    </location>
</feature>
<feature type="binding site" evidence="4">
    <location>
        <position position="267"/>
    </location>
    <ligand>
        <name>pyridoxal 5'-phosphate</name>
        <dbReference type="ChEBI" id="CHEBI:597326"/>
    </ligand>
</feature>
<dbReference type="GO" id="GO:0019805">
    <property type="term" value="P:quinolinate biosynthetic process"/>
    <property type="evidence" value="ECO:0007669"/>
    <property type="project" value="UniProtKB-UniRule"/>
</dbReference>
<accession>A0AAX0RVF5</accession>
<evidence type="ECO:0000256" key="1">
    <source>
        <dbReference type="ARBA" id="ARBA00022642"/>
    </source>
</evidence>
<feature type="binding site" evidence="4">
    <location>
        <position position="213"/>
    </location>
    <ligand>
        <name>pyridoxal 5'-phosphate</name>
        <dbReference type="ChEBI" id="CHEBI:597326"/>
    </ligand>
</feature>
<keyword evidence="3 4" id="KW-0663">Pyridoxal phosphate</keyword>
<keyword evidence="1 4" id="KW-0662">Pyridine nucleotide biosynthesis</keyword>
<dbReference type="InterPro" id="IPR010111">
    <property type="entry name" value="Kynureninase"/>
</dbReference>
<comment type="similarity">
    <text evidence="4 6">Belongs to the kynureninase family.</text>
</comment>
<protein>
    <recommendedName>
        <fullName evidence="4 5">Kynureninase</fullName>
        <ecNumber evidence="4 5">3.7.1.3</ecNumber>
    </recommendedName>
    <alternativeName>
        <fullName evidence="4">L-kynurenine hydrolase</fullName>
    </alternativeName>
</protein>
<dbReference type="GO" id="GO:0043420">
    <property type="term" value="P:anthranilate metabolic process"/>
    <property type="evidence" value="ECO:0007669"/>
    <property type="project" value="TreeGrafter"/>
</dbReference>
<feature type="binding site" evidence="4">
    <location>
        <position position="295"/>
    </location>
    <ligand>
        <name>pyridoxal 5'-phosphate</name>
        <dbReference type="ChEBI" id="CHEBI:597326"/>
    </ligand>
</feature>
<comment type="pathway">
    <text evidence="4 6">Amino-acid degradation; L-kynurenine degradation; L-alanine and anthranilate from L-kynurenine: step 1/1.</text>
</comment>
<dbReference type="GO" id="GO:0019441">
    <property type="term" value="P:L-tryptophan catabolic process to kynurenine"/>
    <property type="evidence" value="ECO:0007669"/>
    <property type="project" value="TreeGrafter"/>
</dbReference>
<comment type="pathway">
    <text evidence="4 6">Cofactor biosynthesis; NAD(+) biosynthesis; quinolinate from L-kynurenine: step 2/3.</text>
</comment>
<evidence type="ECO:0000313" key="8">
    <source>
        <dbReference type="Proteomes" id="UP000220106"/>
    </source>
</evidence>
<dbReference type="PANTHER" id="PTHR14084:SF0">
    <property type="entry name" value="KYNURENINASE"/>
    <property type="match status" value="1"/>
</dbReference>
<comment type="subunit">
    <text evidence="4 6">Homodimer.</text>
</comment>
<comment type="cofactor">
    <cofactor evidence="4 6">
        <name>pyridoxal 5'-phosphate</name>
        <dbReference type="ChEBI" id="CHEBI:597326"/>
    </cofactor>
</comment>
<dbReference type="EMBL" id="NUEQ01000120">
    <property type="protein sequence ID" value="PEJ24947.1"/>
    <property type="molecule type" value="Genomic_DNA"/>
</dbReference>
<comment type="catalytic activity">
    <reaction evidence="4 6">
        <text>L-kynurenine + H2O = anthranilate + L-alanine + H(+)</text>
        <dbReference type="Rhea" id="RHEA:16813"/>
        <dbReference type="ChEBI" id="CHEBI:15377"/>
        <dbReference type="ChEBI" id="CHEBI:15378"/>
        <dbReference type="ChEBI" id="CHEBI:16567"/>
        <dbReference type="ChEBI" id="CHEBI:57959"/>
        <dbReference type="ChEBI" id="CHEBI:57972"/>
        <dbReference type="EC" id="3.7.1.3"/>
    </reaction>
</comment>
<feature type="binding site" evidence="4">
    <location>
        <position position="104"/>
    </location>
    <ligand>
        <name>pyridoxal 5'-phosphate</name>
        <dbReference type="ChEBI" id="CHEBI:597326"/>
    </ligand>
</feature>
<dbReference type="InterPro" id="IPR015424">
    <property type="entry name" value="PyrdxlP-dep_Trfase"/>
</dbReference>
<dbReference type="PIRSF" id="PIRSF038800">
    <property type="entry name" value="KYNU"/>
    <property type="match status" value="1"/>
</dbReference>
<comment type="caution">
    <text evidence="4">Lacks conserved residue(s) required for the propagation of feature annotation.</text>
</comment>
<reference evidence="7 8" key="1">
    <citation type="submission" date="2017-09" db="EMBL/GenBank/DDBJ databases">
        <title>Large-scale bioinformatics analysis of Bacillus genomes uncovers conserved roles of natural products in bacterial physiology.</title>
        <authorList>
            <consortium name="Agbiome Team Llc"/>
            <person name="Bleich R.M."/>
            <person name="Kirk G.J."/>
            <person name="Santa Maria K.C."/>
            <person name="Allen S.E."/>
            <person name="Farag S."/>
            <person name="Shank E.A."/>
            <person name="Bowers A."/>
        </authorList>
    </citation>
    <scope>NUCLEOTIDE SEQUENCE [LARGE SCALE GENOMIC DNA]</scope>
    <source>
        <strain evidence="7 8">AFS003229</strain>
    </source>
</reference>
<evidence type="ECO:0000256" key="2">
    <source>
        <dbReference type="ARBA" id="ARBA00022801"/>
    </source>
</evidence>
<dbReference type="AlphaFoldDB" id="A0AAX0RVF5"/>
<dbReference type="GO" id="GO:0005737">
    <property type="term" value="C:cytoplasm"/>
    <property type="evidence" value="ECO:0007669"/>
    <property type="project" value="UniProtKB-UniRule"/>
</dbReference>
<dbReference type="EC" id="3.7.1.3" evidence="4 5"/>
<evidence type="ECO:0000256" key="6">
    <source>
        <dbReference type="PIRNR" id="PIRNR038800"/>
    </source>
</evidence>
<comment type="function">
    <text evidence="4 6">Catalyzes the cleavage of L-kynurenine (L-Kyn) and L-3-hydroxykynurenine (L-3OHKyn) into anthranilic acid (AA) and 3-hydroxyanthranilic acid (3-OHAA), respectively.</text>
</comment>
<dbReference type="InterPro" id="IPR015421">
    <property type="entry name" value="PyrdxlP-dep_Trfase_major"/>
</dbReference>
<name>A0AAX0RVF5_9BACI</name>
<dbReference type="RefSeq" id="WP_098178032.1">
    <property type="nucleotide sequence ID" value="NZ_NUEQ01000120.1"/>
</dbReference>
<dbReference type="HAMAP" id="MF_01970">
    <property type="entry name" value="Kynureninase"/>
    <property type="match status" value="1"/>
</dbReference>
<dbReference type="Pfam" id="PF22580">
    <property type="entry name" value="KYNU_C"/>
    <property type="match status" value="1"/>
</dbReference>
<proteinExistence type="inferred from homology"/>
<dbReference type="GO" id="GO:0030429">
    <property type="term" value="F:kynureninase activity"/>
    <property type="evidence" value="ECO:0007669"/>
    <property type="project" value="UniProtKB-UniRule"/>
</dbReference>
<dbReference type="NCBIfam" id="TIGR01814">
    <property type="entry name" value="kynureninase"/>
    <property type="match status" value="1"/>
</dbReference>
<dbReference type="InterPro" id="IPR015422">
    <property type="entry name" value="PyrdxlP-dep_Trfase_small"/>
</dbReference>
<feature type="binding site" evidence="4">
    <location>
        <position position="216"/>
    </location>
    <ligand>
        <name>pyridoxal 5'-phosphate</name>
        <dbReference type="ChEBI" id="CHEBI:597326"/>
    </ligand>
</feature>
<dbReference type="GO" id="GO:0097053">
    <property type="term" value="P:L-kynurenine catabolic process"/>
    <property type="evidence" value="ECO:0007669"/>
    <property type="project" value="UniProtKB-UniRule"/>
</dbReference>
<dbReference type="GO" id="GO:0030170">
    <property type="term" value="F:pyridoxal phosphate binding"/>
    <property type="evidence" value="ECO:0007669"/>
    <property type="project" value="UniProtKB-UniRule"/>
</dbReference>
<dbReference type="GO" id="GO:0009435">
    <property type="term" value="P:NAD+ biosynthetic process"/>
    <property type="evidence" value="ECO:0007669"/>
    <property type="project" value="UniProtKB-UniRule"/>
</dbReference>
<sequence>MDIKNFMSTKEYARTLDQQDVLVSYREEFYLNPGMIYLDGNSLGLLSKRAEKSLMRSLEDWKRFGINGWMEGAEPWFYFSERLGELSAQLVGAAGDEVIMSGSTTANLHQLAATFFEPKAGRNKILADELTFPSDIYALQSQLQLHGLDPATHLVQVKSRDGKFLEEDDIIAAMNEEIALIVLPTVLYRSGQILDIERLTKEAHARGIMIGFDGCHSIGAVPHWFDKWEVDFAFWCNYKHLNGGPGCVAGLYVNRKHFDKKPGLAGWFGSRKDKQFDMEHSFTQANSAGAFQIGTPRILSMAPLLGSLEMFAEVGIEQVRSKSLRLTKYLMDLIESELSDYGFNIGSPRDESKRGGHIILEHKEAARICKALKKEAIIPDYREPNMIRLAPVALYTSFQEVFETVQVLKKIMDGRLYENYENKRGIIA</sequence>
<dbReference type="Proteomes" id="UP000220106">
    <property type="component" value="Unassembled WGS sequence"/>
</dbReference>
<dbReference type="Gene3D" id="3.90.1150.10">
    <property type="entry name" value="Aspartate Aminotransferase, domain 1"/>
    <property type="match status" value="1"/>
</dbReference>
<dbReference type="Gene3D" id="3.40.640.10">
    <property type="entry name" value="Type I PLP-dependent aspartate aminotransferase-like (Major domain)"/>
    <property type="match status" value="1"/>
</dbReference>
<evidence type="ECO:0000256" key="5">
    <source>
        <dbReference type="NCBIfam" id="TIGR01814"/>
    </source>
</evidence>
<evidence type="ECO:0000256" key="3">
    <source>
        <dbReference type="ARBA" id="ARBA00022898"/>
    </source>
</evidence>
<evidence type="ECO:0000313" key="7">
    <source>
        <dbReference type="EMBL" id="PEJ24947.1"/>
    </source>
</evidence>
<dbReference type="SUPFAM" id="SSF53383">
    <property type="entry name" value="PLP-dependent transferases"/>
    <property type="match status" value="1"/>
</dbReference>
<gene>
    <name evidence="4 7" type="primary">kynU</name>
    <name evidence="7" type="ORF">CN689_26660</name>
</gene>
<feature type="binding site" evidence="4">
    <location>
        <position position="105"/>
    </location>
    <ligand>
        <name>pyridoxal 5'-phosphate</name>
        <dbReference type="ChEBI" id="CHEBI:597326"/>
    </ligand>
</feature>
<feature type="binding site" evidence="4">
    <location>
        <position position="238"/>
    </location>
    <ligand>
        <name>pyridoxal 5'-phosphate</name>
        <dbReference type="ChEBI" id="CHEBI:597326"/>
    </ligand>
</feature>
<keyword evidence="2 4" id="KW-0378">Hydrolase</keyword>
<feature type="binding site" evidence="4">
    <location>
        <begin position="132"/>
        <end position="135"/>
    </location>
    <ligand>
        <name>pyridoxal 5'-phosphate</name>
        <dbReference type="ChEBI" id="CHEBI:597326"/>
    </ligand>
</feature>
<organism evidence="7 8">
    <name type="scientific">Peribacillus butanolivorans</name>
    <dbReference type="NCBI Taxonomy" id="421767"/>
    <lineage>
        <taxon>Bacteria</taxon>
        <taxon>Bacillati</taxon>
        <taxon>Bacillota</taxon>
        <taxon>Bacilli</taxon>
        <taxon>Bacillales</taxon>
        <taxon>Bacillaceae</taxon>
        <taxon>Peribacillus</taxon>
    </lineage>
</organism>
<evidence type="ECO:0000256" key="4">
    <source>
        <dbReference type="HAMAP-Rule" id="MF_01970"/>
    </source>
</evidence>
<comment type="catalytic activity">
    <reaction evidence="6">
        <text>3-hydroxy-L-kynurenine + H2O = 3-hydroxyanthranilate + L-alanine + H(+)</text>
        <dbReference type="Rhea" id="RHEA:25143"/>
        <dbReference type="ChEBI" id="CHEBI:15377"/>
        <dbReference type="ChEBI" id="CHEBI:15378"/>
        <dbReference type="ChEBI" id="CHEBI:36559"/>
        <dbReference type="ChEBI" id="CHEBI:57972"/>
        <dbReference type="ChEBI" id="CHEBI:58125"/>
        <dbReference type="EC" id="3.7.1.3"/>
    </reaction>
</comment>
<comment type="caution">
    <text evidence="7">The sequence shown here is derived from an EMBL/GenBank/DDBJ whole genome shotgun (WGS) entry which is preliminary data.</text>
</comment>